<dbReference type="EMBL" id="BARS01044028">
    <property type="protein sequence ID" value="GAG31708.1"/>
    <property type="molecule type" value="Genomic_DNA"/>
</dbReference>
<proteinExistence type="predicted"/>
<dbReference type="AlphaFoldDB" id="X0X4X3"/>
<name>X0X4X3_9ZZZZ</name>
<sequence length="33" mass="3579">MLFVLELLTHHGINEQFKAFAIPAAAGAGRIEL</sequence>
<gene>
    <name evidence="1" type="ORF">S01H1_66577</name>
</gene>
<reference evidence="1" key="1">
    <citation type="journal article" date="2014" name="Front. Microbiol.">
        <title>High frequency of phylogenetically diverse reductive dehalogenase-homologous genes in deep subseafloor sedimentary metagenomes.</title>
        <authorList>
            <person name="Kawai M."/>
            <person name="Futagami T."/>
            <person name="Toyoda A."/>
            <person name="Takaki Y."/>
            <person name="Nishi S."/>
            <person name="Hori S."/>
            <person name="Arai W."/>
            <person name="Tsubouchi T."/>
            <person name="Morono Y."/>
            <person name="Uchiyama I."/>
            <person name="Ito T."/>
            <person name="Fujiyama A."/>
            <person name="Inagaki F."/>
            <person name="Takami H."/>
        </authorList>
    </citation>
    <scope>NUCLEOTIDE SEQUENCE</scope>
    <source>
        <strain evidence="1">Expedition CK06-06</strain>
    </source>
</reference>
<feature type="non-terminal residue" evidence="1">
    <location>
        <position position="33"/>
    </location>
</feature>
<comment type="caution">
    <text evidence="1">The sequence shown here is derived from an EMBL/GenBank/DDBJ whole genome shotgun (WGS) entry which is preliminary data.</text>
</comment>
<accession>X0X4X3</accession>
<protein>
    <submittedName>
        <fullName evidence="1">Uncharacterized protein</fullName>
    </submittedName>
</protein>
<organism evidence="1">
    <name type="scientific">marine sediment metagenome</name>
    <dbReference type="NCBI Taxonomy" id="412755"/>
    <lineage>
        <taxon>unclassified sequences</taxon>
        <taxon>metagenomes</taxon>
        <taxon>ecological metagenomes</taxon>
    </lineage>
</organism>
<evidence type="ECO:0000313" key="1">
    <source>
        <dbReference type="EMBL" id="GAG31708.1"/>
    </source>
</evidence>